<evidence type="ECO:0000256" key="1">
    <source>
        <dbReference type="ARBA" id="ARBA00023277"/>
    </source>
</evidence>
<sequence length="189" mass="19532">MITLAVDIGGTKISAALISDDGSFLLKKQISTPHERCPDEMTGALRLLVSEMKGTAERFAVASTGIINNGVLTALNPDNLGGLKEYPLKNIMEDITGLNGSVINDAQAAAWAEYTVLPKEICDMVFITVSTGVGGGIVVNRKLLTGVSGLAGHVGHILSGVTDTECGCGRRGCVEAVSSGRAIMGGSKK</sequence>
<evidence type="ECO:0000313" key="2">
    <source>
        <dbReference type="EMBL" id="CDN83644.1"/>
    </source>
</evidence>
<dbReference type="AlphaFoldDB" id="A0AA36L078"/>
<proteinExistence type="predicted"/>
<dbReference type="NCBIfam" id="NF003461">
    <property type="entry name" value="PRK05082.1"/>
    <property type="match status" value="1"/>
</dbReference>
<accession>A0AA36L078</accession>
<dbReference type="KEGG" id="ecos:EC958_5065"/>
<name>A0AA36L078_ECOLX</name>
<dbReference type="InterPro" id="IPR000600">
    <property type="entry name" value="ROK"/>
</dbReference>
<dbReference type="PROSITE" id="PS01125">
    <property type="entry name" value="ROK"/>
    <property type="match status" value="1"/>
</dbReference>
<dbReference type="EMBL" id="HG941718">
    <property type="protein sequence ID" value="CDN83644.1"/>
    <property type="molecule type" value="Genomic_DNA"/>
</dbReference>
<dbReference type="Pfam" id="PF00480">
    <property type="entry name" value="ROK"/>
    <property type="match status" value="1"/>
</dbReference>
<dbReference type="GO" id="GO:0019262">
    <property type="term" value="P:N-acetylneuraminate catabolic process"/>
    <property type="evidence" value="ECO:0007669"/>
    <property type="project" value="TreeGrafter"/>
</dbReference>
<dbReference type="PANTHER" id="PTHR18964">
    <property type="entry name" value="ROK (REPRESSOR, ORF, KINASE) FAMILY"/>
    <property type="match status" value="1"/>
</dbReference>
<organism evidence="2 3">
    <name type="scientific">Escherichia coli O25b:H4-ST131</name>
    <dbReference type="NCBI Taxonomy" id="941322"/>
    <lineage>
        <taxon>Bacteria</taxon>
        <taxon>Pseudomonadati</taxon>
        <taxon>Pseudomonadota</taxon>
        <taxon>Gammaproteobacteria</taxon>
        <taxon>Enterobacterales</taxon>
        <taxon>Enterobacteriaceae</taxon>
        <taxon>Escherichia</taxon>
    </lineage>
</organism>
<keyword evidence="1" id="KW-0119">Carbohydrate metabolism</keyword>
<evidence type="ECO:0000313" key="3">
    <source>
        <dbReference type="Proteomes" id="UP000032727"/>
    </source>
</evidence>
<dbReference type="Gene3D" id="3.30.420.40">
    <property type="match status" value="2"/>
</dbReference>
<keyword evidence="2" id="KW-0808">Transferase</keyword>
<dbReference type="InterPro" id="IPR043129">
    <property type="entry name" value="ATPase_NBD"/>
</dbReference>
<dbReference type="PANTHER" id="PTHR18964:SF169">
    <property type="entry name" value="N-ACETYLMANNOSAMINE KINASE"/>
    <property type="match status" value="1"/>
</dbReference>
<protein>
    <submittedName>
        <fullName evidence="2">N-acetylmannosamine kinase</fullName>
    </submittedName>
</protein>
<dbReference type="InterPro" id="IPR049874">
    <property type="entry name" value="ROK_cs"/>
</dbReference>
<dbReference type="Proteomes" id="UP000032727">
    <property type="component" value="Chromosome I"/>
</dbReference>
<dbReference type="SUPFAM" id="SSF53067">
    <property type="entry name" value="Actin-like ATPase domain"/>
    <property type="match status" value="1"/>
</dbReference>
<gene>
    <name evidence="2" type="ORF">EC958_5065</name>
</gene>
<dbReference type="GO" id="GO:0009384">
    <property type="term" value="F:N-acylmannosamine kinase activity"/>
    <property type="evidence" value="ECO:0007669"/>
    <property type="project" value="TreeGrafter"/>
</dbReference>
<reference evidence="2 3" key="1">
    <citation type="journal article" date="2014" name="PLoS ONE">
        <title>The complete genome sequence of Escherichia coli EC958: a high quality reference sequence for the globally disseminated multidrug resistant E. coli O25b:H4-ST131 clone.</title>
        <authorList>
            <person name="Forde B.M."/>
            <person name="Ben Zakour N.L."/>
            <person name="Stanton-Cook M."/>
            <person name="Phan M.D."/>
            <person name="Totsika M."/>
            <person name="Peters K.M."/>
            <person name="Chan K.G."/>
            <person name="Schembri M.A."/>
            <person name="Upton M."/>
            <person name="Beatson S.A."/>
        </authorList>
    </citation>
    <scope>NUCLEOTIDE SEQUENCE [LARGE SCALE GENOMIC DNA]</scope>
    <source>
        <strain evidence="2 3">EC958</strain>
    </source>
</reference>
<keyword evidence="2" id="KW-0418">Kinase</keyword>